<sequence length="288" mass="33067">MNNIYDWTLSQLQTIMENRGYKKYNGEQILRWLYQNRVQSFDEMTNLSKSLKEDLKSNFSMRLPTVIQKQKSTDGTIKFLLELEDHHRIETVIMKYTYGNAVCVSSQVGCNMGCSFCASGLLKKVRDLKSYEMVGQVLIAQQELDQVNERVSHVVIMGIGEPFDNYENVMNFIYIINEAKGLAIGARHISVSTSGIIPKIKALSEEKLQINLAISLHAPNDTIRNQIMKINHKYPMKELKEALIEYEQKTNRRVTFEYLLLDGINDSKENALELASYLKGTCCYVNLI</sequence>
<feature type="domain" description="Radical SAM core" evidence="8">
    <location>
        <begin position="96"/>
        <end position="288"/>
    </location>
</feature>
<dbReference type="Proteomes" id="UP000886893">
    <property type="component" value="Unassembled WGS sequence"/>
</dbReference>
<keyword evidence="5" id="KW-0479">Metal-binding</keyword>
<dbReference type="GO" id="GO:0046872">
    <property type="term" value="F:metal ion binding"/>
    <property type="evidence" value="ECO:0007669"/>
    <property type="project" value="UniProtKB-KW"/>
</dbReference>
<dbReference type="PANTHER" id="PTHR30544">
    <property type="entry name" value="23S RRNA METHYLTRANSFERASE"/>
    <property type="match status" value="1"/>
</dbReference>
<dbReference type="InterPro" id="IPR013785">
    <property type="entry name" value="Aldolase_TIM"/>
</dbReference>
<dbReference type="GO" id="GO:0070475">
    <property type="term" value="P:rRNA base methylation"/>
    <property type="evidence" value="ECO:0007669"/>
    <property type="project" value="InterPro"/>
</dbReference>
<dbReference type="InterPro" id="IPR027492">
    <property type="entry name" value="RNA_MTrfase_RlmN"/>
</dbReference>
<protein>
    <submittedName>
        <fullName evidence="9">23S rRNA (Adenine(2503)-C(2))-methyltransferase RlmN</fullName>
        <ecNumber evidence="9">2.1.1.192</ecNumber>
    </submittedName>
</protein>
<gene>
    <name evidence="9" type="primary">rlmN</name>
    <name evidence="9" type="ORF">IAD04_00060</name>
</gene>
<accession>A0A9D1K9N8</accession>
<keyword evidence="9" id="KW-0489">Methyltransferase</keyword>
<dbReference type="Pfam" id="PF04055">
    <property type="entry name" value="Radical_SAM"/>
    <property type="match status" value="1"/>
</dbReference>
<feature type="non-terminal residue" evidence="9">
    <location>
        <position position="288"/>
    </location>
</feature>
<dbReference type="GO" id="GO:0030488">
    <property type="term" value="P:tRNA methylation"/>
    <property type="evidence" value="ECO:0007669"/>
    <property type="project" value="InterPro"/>
</dbReference>
<comment type="cofactor">
    <cofactor evidence="1">
        <name>[4Fe-4S] cluster</name>
        <dbReference type="ChEBI" id="CHEBI:49883"/>
    </cofactor>
</comment>
<reference evidence="9" key="1">
    <citation type="submission" date="2020-10" db="EMBL/GenBank/DDBJ databases">
        <authorList>
            <person name="Gilroy R."/>
        </authorList>
    </citation>
    <scope>NUCLEOTIDE SEQUENCE</scope>
    <source>
        <strain evidence="9">14508</strain>
    </source>
</reference>
<dbReference type="InterPro" id="IPR048641">
    <property type="entry name" value="RlmN_N"/>
</dbReference>
<evidence type="ECO:0000259" key="8">
    <source>
        <dbReference type="PROSITE" id="PS51918"/>
    </source>
</evidence>
<keyword evidence="2" id="KW-0004">4Fe-4S</keyword>
<dbReference type="EMBL" id="DVKI01000001">
    <property type="protein sequence ID" value="HIT16763.1"/>
    <property type="molecule type" value="Genomic_DNA"/>
</dbReference>
<dbReference type="NCBIfam" id="TIGR00048">
    <property type="entry name" value="rRNA_mod_RlmN"/>
    <property type="match status" value="1"/>
</dbReference>
<evidence type="ECO:0000256" key="3">
    <source>
        <dbReference type="ARBA" id="ARBA00022552"/>
    </source>
</evidence>
<dbReference type="InterPro" id="IPR058240">
    <property type="entry name" value="rSAM_sf"/>
</dbReference>
<dbReference type="Gene3D" id="1.10.150.530">
    <property type="match status" value="1"/>
</dbReference>
<evidence type="ECO:0000256" key="1">
    <source>
        <dbReference type="ARBA" id="ARBA00001966"/>
    </source>
</evidence>
<evidence type="ECO:0000256" key="7">
    <source>
        <dbReference type="ARBA" id="ARBA00023014"/>
    </source>
</evidence>
<dbReference type="InterPro" id="IPR007197">
    <property type="entry name" value="rSAM"/>
</dbReference>
<dbReference type="Pfam" id="PF21016">
    <property type="entry name" value="RlmN_N"/>
    <property type="match status" value="1"/>
</dbReference>
<dbReference type="SUPFAM" id="SSF102114">
    <property type="entry name" value="Radical SAM enzymes"/>
    <property type="match status" value="1"/>
</dbReference>
<evidence type="ECO:0000256" key="6">
    <source>
        <dbReference type="ARBA" id="ARBA00023004"/>
    </source>
</evidence>
<dbReference type="PROSITE" id="PS51918">
    <property type="entry name" value="RADICAL_SAM"/>
    <property type="match status" value="1"/>
</dbReference>
<keyword evidence="4" id="KW-0949">S-adenosyl-L-methionine</keyword>
<evidence type="ECO:0000256" key="4">
    <source>
        <dbReference type="ARBA" id="ARBA00022691"/>
    </source>
</evidence>
<evidence type="ECO:0000256" key="2">
    <source>
        <dbReference type="ARBA" id="ARBA00022485"/>
    </source>
</evidence>
<keyword evidence="6" id="KW-0408">Iron</keyword>
<keyword evidence="3" id="KW-0698">rRNA processing</keyword>
<evidence type="ECO:0000313" key="9">
    <source>
        <dbReference type="EMBL" id="HIT16763.1"/>
    </source>
</evidence>
<reference evidence="9" key="2">
    <citation type="journal article" date="2021" name="PeerJ">
        <title>Extensive microbial diversity within the chicken gut microbiome revealed by metagenomics and culture.</title>
        <authorList>
            <person name="Gilroy R."/>
            <person name="Ravi A."/>
            <person name="Getino M."/>
            <person name="Pursley I."/>
            <person name="Horton D.L."/>
            <person name="Alikhan N.F."/>
            <person name="Baker D."/>
            <person name="Gharbi K."/>
            <person name="Hall N."/>
            <person name="Watson M."/>
            <person name="Adriaenssens E.M."/>
            <person name="Foster-Nyarko E."/>
            <person name="Jarju S."/>
            <person name="Secka A."/>
            <person name="Antonio M."/>
            <person name="Oren A."/>
            <person name="Chaudhuri R.R."/>
            <person name="La Ragione R."/>
            <person name="Hildebrand F."/>
            <person name="Pallen M.J."/>
        </authorList>
    </citation>
    <scope>NUCLEOTIDE SEQUENCE</scope>
    <source>
        <strain evidence="9">14508</strain>
    </source>
</reference>
<dbReference type="Gene3D" id="3.20.20.70">
    <property type="entry name" value="Aldolase class I"/>
    <property type="match status" value="1"/>
</dbReference>
<dbReference type="PANTHER" id="PTHR30544:SF5">
    <property type="entry name" value="RADICAL SAM CORE DOMAIN-CONTAINING PROTEIN"/>
    <property type="match status" value="1"/>
</dbReference>
<dbReference type="SFLD" id="SFLDS00029">
    <property type="entry name" value="Radical_SAM"/>
    <property type="match status" value="1"/>
</dbReference>
<evidence type="ECO:0000256" key="5">
    <source>
        <dbReference type="ARBA" id="ARBA00022723"/>
    </source>
</evidence>
<organism evidence="9 10">
    <name type="scientific">Candidatus Caccosoma faecigallinarum</name>
    <dbReference type="NCBI Taxonomy" id="2840720"/>
    <lineage>
        <taxon>Bacteria</taxon>
        <taxon>Bacillati</taxon>
        <taxon>Bacillota</taxon>
        <taxon>Bacillota incertae sedis</taxon>
        <taxon>Candidatus Caccosoma</taxon>
    </lineage>
</organism>
<dbReference type="InterPro" id="IPR040072">
    <property type="entry name" value="Methyltransferase_A"/>
</dbReference>
<dbReference type="AlphaFoldDB" id="A0A9D1K9N8"/>
<dbReference type="GO" id="GO:0008168">
    <property type="term" value="F:methyltransferase activity"/>
    <property type="evidence" value="ECO:0007669"/>
    <property type="project" value="UniProtKB-KW"/>
</dbReference>
<proteinExistence type="predicted"/>
<comment type="caution">
    <text evidence="9">The sequence shown here is derived from an EMBL/GenBank/DDBJ whole genome shotgun (WGS) entry which is preliminary data.</text>
</comment>
<evidence type="ECO:0000313" key="10">
    <source>
        <dbReference type="Proteomes" id="UP000886893"/>
    </source>
</evidence>
<dbReference type="EC" id="2.1.1.192" evidence="9"/>
<name>A0A9D1K9N8_9FIRM</name>
<keyword evidence="9" id="KW-0808">Transferase</keyword>
<dbReference type="CDD" id="cd01335">
    <property type="entry name" value="Radical_SAM"/>
    <property type="match status" value="1"/>
</dbReference>
<dbReference type="GO" id="GO:0051539">
    <property type="term" value="F:4 iron, 4 sulfur cluster binding"/>
    <property type="evidence" value="ECO:0007669"/>
    <property type="project" value="UniProtKB-KW"/>
</dbReference>
<keyword evidence="7" id="KW-0411">Iron-sulfur</keyword>